<gene>
    <name evidence="1" type="ORF">Acor_38920</name>
</gene>
<keyword evidence="2" id="KW-1185">Reference proteome</keyword>
<accession>A0A5M3VY83</accession>
<dbReference type="EMBL" id="BLAD01000053">
    <property type="protein sequence ID" value="GES01827.1"/>
    <property type="molecule type" value="Genomic_DNA"/>
</dbReference>
<name>A0A5M3VY83_9ACTN</name>
<protein>
    <submittedName>
        <fullName evidence="1">Uncharacterized protein</fullName>
    </submittedName>
</protein>
<sequence length="73" mass="8063">MTPPNAICLGGPCHGLLVHIDQDVGVLRIDHQSLPRARYRVTARRVHHPSAARAFIVLSWADDPEDEATDPDD</sequence>
<evidence type="ECO:0000313" key="1">
    <source>
        <dbReference type="EMBL" id="GES01827.1"/>
    </source>
</evidence>
<evidence type="ECO:0000313" key="2">
    <source>
        <dbReference type="Proteomes" id="UP000334990"/>
    </source>
</evidence>
<dbReference type="Proteomes" id="UP000334990">
    <property type="component" value="Unassembled WGS sequence"/>
</dbReference>
<dbReference type="AlphaFoldDB" id="A0A5M3VY83"/>
<comment type="caution">
    <text evidence="1">The sequence shown here is derived from an EMBL/GenBank/DDBJ whole genome shotgun (WGS) entry which is preliminary data.</text>
</comment>
<reference evidence="1 2" key="1">
    <citation type="submission" date="2019-10" db="EMBL/GenBank/DDBJ databases">
        <title>Whole genome shotgun sequence of Acrocarpospora corrugata NBRC 13972.</title>
        <authorList>
            <person name="Ichikawa N."/>
            <person name="Kimura A."/>
            <person name="Kitahashi Y."/>
            <person name="Komaki H."/>
            <person name="Oguchi A."/>
        </authorList>
    </citation>
    <scope>NUCLEOTIDE SEQUENCE [LARGE SCALE GENOMIC DNA]</scope>
    <source>
        <strain evidence="1 2">NBRC 13972</strain>
    </source>
</reference>
<proteinExistence type="predicted"/>
<organism evidence="1 2">
    <name type="scientific">Acrocarpospora corrugata</name>
    <dbReference type="NCBI Taxonomy" id="35763"/>
    <lineage>
        <taxon>Bacteria</taxon>
        <taxon>Bacillati</taxon>
        <taxon>Actinomycetota</taxon>
        <taxon>Actinomycetes</taxon>
        <taxon>Streptosporangiales</taxon>
        <taxon>Streptosporangiaceae</taxon>
        <taxon>Acrocarpospora</taxon>
    </lineage>
</organism>